<protein>
    <submittedName>
        <fullName evidence="1">Uncharacterized protein</fullName>
    </submittedName>
</protein>
<reference evidence="1 2" key="1">
    <citation type="journal article" date="2013" name="Genome Biol.">
        <title>The genome sequence of the most widely cultivated cacao type and its use to identify candidate genes regulating pod color.</title>
        <authorList>
            <person name="Motamayor J.C."/>
            <person name="Mockaitis K."/>
            <person name="Schmutz J."/>
            <person name="Haiminen N."/>
            <person name="Iii D.L."/>
            <person name="Cornejo O."/>
            <person name="Findley S.D."/>
            <person name="Zheng P."/>
            <person name="Utro F."/>
            <person name="Royaert S."/>
            <person name="Saski C."/>
            <person name="Jenkins J."/>
            <person name="Podicheti R."/>
            <person name="Zhao M."/>
            <person name="Scheffler B.E."/>
            <person name="Stack J.C."/>
            <person name="Feltus F.A."/>
            <person name="Mustiga G.M."/>
            <person name="Amores F."/>
            <person name="Phillips W."/>
            <person name="Marelli J.P."/>
            <person name="May G.D."/>
            <person name="Shapiro H."/>
            <person name="Ma J."/>
            <person name="Bustamante C.D."/>
            <person name="Schnell R.J."/>
            <person name="Main D."/>
            <person name="Gilbert D."/>
            <person name="Parida L."/>
            <person name="Kuhn D.N."/>
        </authorList>
    </citation>
    <scope>NUCLEOTIDE SEQUENCE [LARGE SCALE GENOMIC DNA]</scope>
    <source>
        <strain evidence="2">cv. Matina 1-6</strain>
    </source>
</reference>
<dbReference type="AlphaFoldDB" id="A0A061GS39"/>
<organism evidence="1 2">
    <name type="scientific">Theobroma cacao</name>
    <name type="common">Cacao</name>
    <name type="synonym">Cocoa</name>
    <dbReference type="NCBI Taxonomy" id="3641"/>
    <lineage>
        <taxon>Eukaryota</taxon>
        <taxon>Viridiplantae</taxon>
        <taxon>Streptophyta</taxon>
        <taxon>Embryophyta</taxon>
        <taxon>Tracheophyta</taxon>
        <taxon>Spermatophyta</taxon>
        <taxon>Magnoliopsida</taxon>
        <taxon>eudicotyledons</taxon>
        <taxon>Gunneridae</taxon>
        <taxon>Pentapetalae</taxon>
        <taxon>rosids</taxon>
        <taxon>malvids</taxon>
        <taxon>Malvales</taxon>
        <taxon>Malvaceae</taxon>
        <taxon>Byttnerioideae</taxon>
        <taxon>Theobroma</taxon>
    </lineage>
</organism>
<dbReference type="HOGENOM" id="CLU_2487945_0_0_1"/>
<accession>A0A061GS39</accession>
<dbReference type="InParanoid" id="A0A061GS39"/>
<keyword evidence="2" id="KW-1185">Reference proteome</keyword>
<dbReference type="EMBL" id="CM001887">
    <property type="protein sequence ID" value="EOY31992.1"/>
    <property type="molecule type" value="Genomic_DNA"/>
</dbReference>
<gene>
    <name evidence="1" type="ORF">TCM_039381</name>
</gene>
<dbReference type="Proteomes" id="UP000026915">
    <property type="component" value="Chromosome 9"/>
</dbReference>
<name>A0A061GS39_THECC</name>
<dbReference type="Gramene" id="EOY31992">
    <property type="protein sequence ID" value="EOY31992"/>
    <property type="gene ID" value="TCM_039381"/>
</dbReference>
<evidence type="ECO:0000313" key="1">
    <source>
        <dbReference type="EMBL" id="EOY31992.1"/>
    </source>
</evidence>
<proteinExistence type="predicted"/>
<sequence>MIISVLSKLFKTKKWKKAMDEEMKAIQNDTWSLTSLLEGKKAASVKDRIGGETLHKKADIDYGEVFVSVAWLESITLMISLAAHNVC</sequence>
<dbReference type="eggNOG" id="KOG0017">
    <property type="taxonomic scope" value="Eukaryota"/>
</dbReference>
<evidence type="ECO:0000313" key="2">
    <source>
        <dbReference type="Proteomes" id="UP000026915"/>
    </source>
</evidence>